<dbReference type="EMBL" id="GFAC01007993">
    <property type="protein sequence ID" value="JAT91195.1"/>
    <property type="molecule type" value="mRNA"/>
</dbReference>
<sequence length="229" mass="25340">MCRRPVQRAALAKRSVAAFLRWHGCQGAPAATTTPRPVDPFLEECPFQLHELCLAQNMDMARAMLLLYGQPGRNLSHFYAEICGEPPRPCRPEDSLDKCTPEQRGTLYRFHLAAVAAQGALCAAPPHLLANLTATHSCWDEKAFRECAVGDATKPLGRHLLGAERTDEECRLLRFEWLGCLERSFVRRCEETPDVKGAQGLLLGFLDGLQPCGGSGLDNLTGRERSVRL</sequence>
<reference evidence="1" key="1">
    <citation type="journal article" date="2017" name="Front. Cell. Infect. Microbiol.">
        <title>The Distinct Transcriptional Response of the Midgut of Amblyomma sculptum and Amblyomma aureolatum Ticks to Rickettsia rickettsii Correlates to Their Differences in Susceptibility to Infection.</title>
        <authorList>
            <person name="Martins L.A."/>
            <person name="Galletti M.F.B.M."/>
            <person name="Ribeiro J.M."/>
            <person name="Fujita A."/>
            <person name="Costa F.B."/>
            <person name="Labruna M.B."/>
            <person name="Daffre S."/>
            <person name="Fogaca A.C."/>
        </authorList>
    </citation>
    <scope>NUCLEOTIDE SEQUENCE</scope>
</reference>
<proteinExistence type="evidence at transcript level"/>
<accession>A0A1E1WVZ9</accession>
<name>A0A1E1WVZ9_9ACAR</name>
<dbReference type="AlphaFoldDB" id="A0A1E1WVZ9"/>
<organism evidence="1">
    <name type="scientific">Amblyomma aureolatum</name>
    <dbReference type="NCBI Taxonomy" id="187763"/>
    <lineage>
        <taxon>Eukaryota</taxon>
        <taxon>Metazoa</taxon>
        <taxon>Ecdysozoa</taxon>
        <taxon>Arthropoda</taxon>
        <taxon>Chelicerata</taxon>
        <taxon>Arachnida</taxon>
        <taxon>Acari</taxon>
        <taxon>Parasitiformes</taxon>
        <taxon>Ixodida</taxon>
        <taxon>Ixodoidea</taxon>
        <taxon>Ixodidae</taxon>
        <taxon>Amblyomminae</taxon>
        <taxon>Amblyomma</taxon>
    </lineage>
</organism>
<protein>
    <submittedName>
        <fullName evidence="1">Uncharacterized protein</fullName>
    </submittedName>
</protein>
<evidence type="ECO:0000313" key="1">
    <source>
        <dbReference type="EMBL" id="JAT91195.1"/>
    </source>
</evidence>